<sequence length="350" mass="38860">MTKKRLSRGKFEKMSRLATDSGIINALAIDQRGSIVKMLKAGTERNGKVFDMELVYDFKRLVSQQLSAEASAMLIDEEMGFKGIEAKDPATGLIVSYEQTGYNVDTPGRLPKLIENQSAHMMVEKGADALKVLLYFNPNDSDDIQAVKKAFVQRYGTEAAAADIPIFLEIITYDDQIGGSKSREFAAAKPELVLRSIKEFTKPEYHVDVLKLEMPFNPDYVEGMTDAEVEPVYTEAEAKGYLHQMKELVTRPYIFLSAGVPTPVFQKELQLAAEADSGFSGVLSGRATWIEGIDVYLNKGEAGLINWLDTKGKQNVRDLATILEQGAKPWYTVYGGLDNIEVFDVQTVTD</sequence>
<dbReference type="NCBIfam" id="NF009498">
    <property type="entry name" value="PRK12858.1"/>
    <property type="match status" value="1"/>
</dbReference>
<evidence type="ECO:0000256" key="2">
    <source>
        <dbReference type="ARBA" id="ARBA00005191"/>
    </source>
</evidence>
<comment type="caution">
    <text evidence="7">The sequence shown here is derived from an EMBL/GenBank/DDBJ whole genome shotgun (WGS) entry which is preliminary data.</text>
</comment>
<gene>
    <name evidence="6 7" type="primary">lacD</name>
    <name evidence="7" type="ORF">LOSG293_180510</name>
</gene>
<dbReference type="InterPro" id="IPR005927">
    <property type="entry name" value="Tag_1.6-dipho_adolase"/>
</dbReference>
<protein>
    <recommendedName>
        <fullName evidence="6">Tagatose 1,6-diphosphate aldolase</fullName>
        <ecNumber evidence="6">4.1.2.40</ecNumber>
    </recommendedName>
    <alternativeName>
        <fullName evidence="6">D-tagatose-1,6-bisphosphate aldolase</fullName>
    </alternativeName>
    <alternativeName>
        <fullName evidence="6">Tagatose-bisphosphate aldolase</fullName>
    </alternativeName>
</protein>
<dbReference type="Proteomes" id="UP000028700">
    <property type="component" value="Unassembled WGS sequence"/>
</dbReference>
<dbReference type="GO" id="GO:1902777">
    <property type="term" value="P:6-sulfoquinovose(1-) catabolic process"/>
    <property type="evidence" value="ECO:0007669"/>
    <property type="project" value="TreeGrafter"/>
</dbReference>
<dbReference type="EC" id="4.1.2.40" evidence="6"/>
<evidence type="ECO:0000256" key="6">
    <source>
        <dbReference type="HAMAP-Rule" id="MF_00734"/>
    </source>
</evidence>
<dbReference type="STRING" id="1291743.LOSG293_180510"/>
<dbReference type="GO" id="GO:0009025">
    <property type="term" value="F:tagatose-bisphosphate aldolase activity"/>
    <property type="evidence" value="ECO:0007669"/>
    <property type="project" value="UniProtKB-UniRule"/>
</dbReference>
<keyword evidence="5 6" id="KW-0456">Lyase</keyword>
<evidence type="ECO:0000313" key="7">
    <source>
        <dbReference type="EMBL" id="GAK48089.1"/>
    </source>
</evidence>
<keyword evidence="4 6" id="KW-0423">Lactose metabolism</keyword>
<organism evidence="7 8">
    <name type="scientific">Secundilactobacillus oryzae JCM 18671</name>
    <dbReference type="NCBI Taxonomy" id="1291743"/>
    <lineage>
        <taxon>Bacteria</taxon>
        <taxon>Bacillati</taxon>
        <taxon>Bacillota</taxon>
        <taxon>Bacilli</taxon>
        <taxon>Lactobacillales</taxon>
        <taxon>Lactobacillaceae</taxon>
        <taxon>Secundilactobacillus</taxon>
    </lineage>
</organism>
<dbReference type="GO" id="GO:0061595">
    <property type="term" value="F:6-deoxy-6-sulfofructose-1-phosphate aldolase activity"/>
    <property type="evidence" value="ECO:0007669"/>
    <property type="project" value="TreeGrafter"/>
</dbReference>
<dbReference type="UniPathway" id="UPA00704">
    <property type="reaction ID" value="UER00716"/>
</dbReference>
<dbReference type="Pfam" id="PF01791">
    <property type="entry name" value="DeoC"/>
    <property type="match status" value="1"/>
</dbReference>
<dbReference type="OrthoDB" id="106309at2"/>
<comment type="pathway">
    <text evidence="2 6">Carbohydrate metabolism; D-tagatose 6-phosphate degradation; D-glyceraldehyde 3-phosphate and glycerone phosphate from D-tagatose 6-phosphate: step 2/2.</text>
</comment>
<dbReference type="HAMAP" id="MF_00734">
    <property type="entry name" value="LacD"/>
    <property type="match status" value="1"/>
</dbReference>
<reference evidence="7" key="1">
    <citation type="journal article" date="2014" name="Genome Announc.">
        <title>Draft Genome Sequence of Lactobacillus oryzae Strain SG293T.</title>
        <authorList>
            <person name="Tanizawa Y."/>
            <person name="Fujisawa T."/>
            <person name="Mochizuki T."/>
            <person name="Kaminuma E."/>
            <person name="Nakamura Y."/>
            <person name="Tohno M."/>
        </authorList>
    </citation>
    <scope>NUCLEOTIDE SEQUENCE [LARGE SCALE GENOMIC DNA]</scope>
    <source>
        <strain evidence="7">SG293</strain>
    </source>
</reference>
<name>A0A081BJ71_9LACO</name>
<keyword evidence="8" id="KW-1185">Reference proteome</keyword>
<comment type="similarity">
    <text evidence="3 6">Belongs to the aldolase LacD family.</text>
</comment>
<dbReference type="RefSeq" id="WP_034528192.1">
    <property type="nucleotide sequence ID" value="NZ_BBAZ01000017.1"/>
</dbReference>
<dbReference type="InterPro" id="IPR013785">
    <property type="entry name" value="Aldolase_TIM"/>
</dbReference>
<dbReference type="GO" id="GO:2001059">
    <property type="term" value="P:D-tagatose 6-phosphate catabolic process"/>
    <property type="evidence" value="ECO:0007669"/>
    <property type="project" value="UniProtKB-UniRule"/>
</dbReference>
<dbReference type="PANTHER" id="PTHR39340:SF1">
    <property type="entry name" value="SULFOFRUCTOSEPHOSPHATE ALDOLASE"/>
    <property type="match status" value="1"/>
</dbReference>
<dbReference type="PANTHER" id="PTHR39340">
    <property type="entry name" value="SULFOFRUCTOSEPHOSPHATE ALDOLASE"/>
    <property type="match status" value="1"/>
</dbReference>
<dbReference type="GO" id="GO:0019512">
    <property type="term" value="P:lactose catabolic process via tagatose-6-phosphate"/>
    <property type="evidence" value="ECO:0007669"/>
    <property type="project" value="InterPro"/>
</dbReference>
<comment type="catalytic activity">
    <reaction evidence="1 6">
        <text>D-tagatofuranose 1,6-bisphosphate = D-glyceraldehyde 3-phosphate + dihydroxyacetone phosphate</text>
        <dbReference type="Rhea" id="RHEA:22948"/>
        <dbReference type="ChEBI" id="CHEBI:57642"/>
        <dbReference type="ChEBI" id="CHEBI:58694"/>
        <dbReference type="ChEBI" id="CHEBI:59776"/>
        <dbReference type="EC" id="4.1.2.40"/>
    </reaction>
</comment>
<evidence type="ECO:0000256" key="1">
    <source>
        <dbReference type="ARBA" id="ARBA00000567"/>
    </source>
</evidence>
<dbReference type="SMART" id="SM01133">
    <property type="entry name" value="DeoC"/>
    <property type="match status" value="1"/>
</dbReference>
<dbReference type="EMBL" id="BBJM01000018">
    <property type="protein sequence ID" value="GAK48089.1"/>
    <property type="molecule type" value="Genomic_DNA"/>
</dbReference>
<dbReference type="Gene3D" id="3.20.20.70">
    <property type="entry name" value="Aldolase class I"/>
    <property type="match status" value="1"/>
</dbReference>
<dbReference type="InterPro" id="IPR050552">
    <property type="entry name" value="LacD_aldolase"/>
</dbReference>
<dbReference type="InterPro" id="IPR002915">
    <property type="entry name" value="DeoC/FbaB/LacD_aldolase"/>
</dbReference>
<proteinExistence type="inferred from homology"/>
<dbReference type="SUPFAM" id="SSF51569">
    <property type="entry name" value="Aldolase"/>
    <property type="match status" value="1"/>
</dbReference>
<dbReference type="eggNOG" id="COG3684">
    <property type="taxonomic scope" value="Bacteria"/>
</dbReference>
<evidence type="ECO:0000256" key="4">
    <source>
        <dbReference type="ARBA" id="ARBA00022736"/>
    </source>
</evidence>
<dbReference type="AlphaFoldDB" id="A0A081BJ71"/>
<evidence type="ECO:0000256" key="3">
    <source>
        <dbReference type="ARBA" id="ARBA00008679"/>
    </source>
</evidence>
<evidence type="ECO:0000256" key="5">
    <source>
        <dbReference type="ARBA" id="ARBA00023239"/>
    </source>
</evidence>
<evidence type="ECO:0000313" key="8">
    <source>
        <dbReference type="Proteomes" id="UP000028700"/>
    </source>
</evidence>
<accession>A0A081BJ71</accession>
<dbReference type="GO" id="GO:0009024">
    <property type="term" value="F:tagatose-6-phosphate kinase activity"/>
    <property type="evidence" value="ECO:0007669"/>
    <property type="project" value="InterPro"/>
</dbReference>